<proteinExistence type="predicted"/>
<keyword evidence="1" id="KW-0812">Transmembrane</keyword>
<organism evidence="2 3">
    <name type="scientific">Mya arenaria</name>
    <name type="common">Soft-shell clam</name>
    <dbReference type="NCBI Taxonomy" id="6604"/>
    <lineage>
        <taxon>Eukaryota</taxon>
        <taxon>Metazoa</taxon>
        <taxon>Spiralia</taxon>
        <taxon>Lophotrochozoa</taxon>
        <taxon>Mollusca</taxon>
        <taxon>Bivalvia</taxon>
        <taxon>Autobranchia</taxon>
        <taxon>Heteroconchia</taxon>
        <taxon>Euheterodonta</taxon>
        <taxon>Imparidentia</taxon>
        <taxon>Neoheterodontei</taxon>
        <taxon>Myida</taxon>
        <taxon>Myoidea</taxon>
        <taxon>Myidae</taxon>
        <taxon>Mya</taxon>
    </lineage>
</organism>
<evidence type="ECO:0000313" key="3">
    <source>
        <dbReference type="Proteomes" id="UP001164746"/>
    </source>
</evidence>
<sequence length="95" mass="11143">MPRGQKTLYNSLGLVKLLYIVLTLLIMFSYIIHKKRSGNLNEYIIFIEENKTMPSPAYPITFKNPQKTLPCKDDYIWPSLICVTNNNTMTYDFLF</sequence>
<name>A0ABY7DQ26_MYAAR</name>
<gene>
    <name evidence="2" type="ORF">MAR_023148</name>
</gene>
<dbReference type="EMBL" id="CP111014">
    <property type="protein sequence ID" value="WAQ98775.1"/>
    <property type="molecule type" value="Genomic_DNA"/>
</dbReference>
<evidence type="ECO:0000313" key="2">
    <source>
        <dbReference type="EMBL" id="WAQ98775.1"/>
    </source>
</evidence>
<dbReference type="Proteomes" id="UP001164746">
    <property type="component" value="Chromosome 3"/>
</dbReference>
<keyword evidence="3" id="KW-1185">Reference proteome</keyword>
<accession>A0ABY7DQ26</accession>
<reference evidence="2" key="1">
    <citation type="submission" date="2022-11" db="EMBL/GenBank/DDBJ databases">
        <title>Centuries of genome instability and evolution in soft-shell clam transmissible cancer (bioRxiv).</title>
        <authorList>
            <person name="Hart S.F.M."/>
            <person name="Yonemitsu M.A."/>
            <person name="Giersch R.M."/>
            <person name="Beal B.F."/>
            <person name="Arriagada G."/>
            <person name="Davis B.W."/>
            <person name="Ostrander E.A."/>
            <person name="Goff S.P."/>
            <person name="Metzger M.J."/>
        </authorList>
    </citation>
    <scope>NUCLEOTIDE SEQUENCE</scope>
    <source>
        <strain evidence="2">MELC-2E11</strain>
        <tissue evidence="2">Siphon/mantle</tissue>
    </source>
</reference>
<evidence type="ECO:0000256" key="1">
    <source>
        <dbReference type="SAM" id="Phobius"/>
    </source>
</evidence>
<keyword evidence="1" id="KW-0472">Membrane</keyword>
<feature type="transmembrane region" description="Helical" evidence="1">
    <location>
        <begin position="12"/>
        <end position="32"/>
    </location>
</feature>
<keyword evidence="1" id="KW-1133">Transmembrane helix</keyword>
<protein>
    <submittedName>
        <fullName evidence="2">Uncharacterized protein</fullName>
    </submittedName>
</protein>